<feature type="compositionally biased region" description="Polar residues" evidence="2">
    <location>
        <begin position="1295"/>
        <end position="1307"/>
    </location>
</feature>
<feature type="region of interest" description="Disordered" evidence="2">
    <location>
        <begin position="142"/>
        <end position="163"/>
    </location>
</feature>
<feature type="DNA-binding region" description="HMG box" evidence="1">
    <location>
        <begin position="1316"/>
        <end position="1369"/>
    </location>
</feature>
<feature type="compositionally biased region" description="Basic residues" evidence="2">
    <location>
        <begin position="29"/>
        <end position="44"/>
    </location>
</feature>
<feature type="region of interest" description="Disordered" evidence="2">
    <location>
        <begin position="1375"/>
        <end position="1395"/>
    </location>
</feature>
<feature type="region of interest" description="Disordered" evidence="2">
    <location>
        <begin position="2042"/>
        <end position="2087"/>
    </location>
</feature>
<feature type="domain" description="HMG box" evidence="3">
    <location>
        <begin position="1316"/>
        <end position="1369"/>
    </location>
</feature>
<feature type="compositionally biased region" description="Low complexity" evidence="2">
    <location>
        <begin position="95"/>
        <end position="109"/>
    </location>
</feature>
<evidence type="ECO:0000259" key="3">
    <source>
        <dbReference type="PROSITE" id="PS50118"/>
    </source>
</evidence>
<dbReference type="Gene3D" id="1.10.30.10">
    <property type="entry name" value="High mobility group box domain"/>
    <property type="match status" value="1"/>
</dbReference>
<dbReference type="EMBL" id="JAVLET010000001">
    <property type="protein sequence ID" value="KAL0475050.1"/>
    <property type="molecule type" value="Genomic_DNA"/>
</dbReference>
<feature type="compositionally biased region" description="Low complexity" evidence="2">
    <location>
        <begin position="1000"/>
        <end position="1029"/>
    </location>
</feature>
<comment type="caution">
    <text evidence="4">The sequence shown here is derived from an EMBL/GenBank/DDBJ whole genome shotgun (WGS) entry which is preliminary data.</text>
</comment>
<feature type="region of interest" description="Disordered" evidence="2">
    <location>
        <begin position="999"/>
        <end position="1033"/>
    </location>
</feature>
<evidence type="ECO:0000256" key="1">
    <source>
        <dbReference type="PROSITE-ProRule" id="PRU00267"/>
    </source>
</evidence>
<feature type="compositionally biased region" description="Low complexity" evidence="2">
    <location>
        <begin position="1310"/>
        <end position="1319"/>
    </location>
</feature>
<feature type="region of interest" description="Disordered" evidence="2">
    <location>
        <begin position="1293"/>
        <end position="1319"/>
    </location>
</feature>
<evidence type="ECO:0000256" key="2">
    <source>
        <dbReference type="SAM" id="MobiDB-lite"/>
    </source>
</evidence>
<dbReference type="CDD" id="cd00084">
    <property type="entry name" value="HMG-box_SF"/>
    <property type="match status" value="1"/>
</dbReference>
<name>A0ABR3DQW0_NEUIN</name>
<feature type="compositionally biased region" description="Low complexity" evidence="2">
    <location>
        <begin position="1537"/>
        <end position="1553"/>
    </location>
</feature>
<dbReference type="SUPFAM" id="SSF47095">
    <property type="entry name" value="HMG-box"/>
    <property type="match status" value="1"/>
</dbReference>
<feature type="compositionally biased region" description="Low complexity" evidence="2">
    <location>
        <begin position="2058"/>
        <end position="2068"/>
    </location>
</feature>
<reference evidence="4 5" key="1">
    <citation type="submission" date="2023-09" db="EMBL/GenBank/DDBJ databases">
        <title>Multi-omics analysis of a traditional fermented food reveals byproduct-associated fungal strains for waste-to-food upcycling.</title>
        <authorList>
            <consortium name="Lawrence Berkeley National Laboratory"/>
            <person name="Rekdal V.M."/>
            <person name="Villalobos-Escobedo J.M."/>
            <person name="Rodriguez-Valeron N."/>
            <person name="Garcia M.O."/>
            <person name="Vasquez D.P."/>
            <person name="Damayanti I."/>
            <person name="Sorensen P.M."/>
            <person name="Baidoo E.E."/>
            <person name="De Carvalho A.C."/>
            <person name="Riley R."/>
            <person name="Lipzen A."/>
            <person name="He G."/>
            <person name="Yan M."/>
            <person name="Haridas S."/>
            <person name="Daum C."/>
            <person name="Yoshinaga Y."/>
            <person name="Ng V."/>
            <person name="Grigoriev I.V."/>
            <person name="Munk R."/>
            <person name="Nuraida L."/>
            <person name="Wijaya C.H."/>
            <person name="Morales P.-C."/>
            <person name="Keasling J.D."/>
        </authorList>
    </citation>
    <scope>NUCLEOTIDE SEQUENCE [LARGE SCALE GENOMIC DNA]</scope>
    <source>
        <strain evidence="4 5">FGSC 2613</strain>
    </source>
</reference>
<feature type="region of interest" description="Disordered" evidence="2">
    <location>
        <begin position="1537"/>
        <end position="1561"/>
    </location>
</feature>
<organism evidence="4 5">
    <name type="scientific">Neurospora intermedia</name>
    <dbReference type="NCBI Taxonomy" id="5142"/>
    <lineage>
        <taxon>Eukaryota</taxon>
        <taxon>Fungi</taxon>
        <taxon>Dikarya</taxon>
        <taxon>Ascomycota</taxon>
        <taxon>Pezizomycotina</taxon>
        <taxon>Sordariomycetes</taxon>
        <taxon>Sordariomycetidae</taxon>
        <taxon>Sordariales</taxon>
        <taxon>Sordariaceae</taxon>
        <taxon>Neurospora</taxon>
    </lineage>
</organism>
<dbReference type="Proteomes" id="UP001451303">
    <property type="component" value="Unassembled WGS sequence"/>
</dbReference>
<keyword evidence="1" id="KW-0238">DNA-binding</keyword>
<feature type="region of interest" description="Disordered" evidence="2">
    <location>
        <begin position="1848"/>
        <end position="1878"/>
    </location>
</feature>
<feature type="compositionally biased region" description="Polar residues" evidence="2">
    <location>
        <begin position="66"/>
        <end position="75"/>
    </location>
</feature>
<feature type="region of interest" description="Disordered" evidence="2">
    <location>
        <begin position="1963"/>
        <end position="1996"/>
    </location>
</feature>
<dbReference type="PROSITE" id="PS50118">
    <property type="entry name" value="HMG_BOX_2"/>
    <property type="match status" value="1"/>
</dbReference>
<accession>A0ABR3DQW0</accession>
<dbReference type="PANTHER" id="PTHR33099">
    <property type="entry name" value="FE2OG DIOXYGENASE DOMAIN-CONTAINING PROTEIN"/>
    <property type="match status" value="1"/>
</dbReference>
<evidence type="ECO:0000313" key="4">
    <source>
        <dbReference type="EMBL" id="KAL0475050.1"/>
    </source>
</evidence>
<feature type="compositionally biased region" description="Low complexity" evidence="2">
    <location>
        <begin position="1983"/>
        <end position="1992"/>
    </location>
</feature>
<sequence length="2087" mass="232577">MIGDENNGEQSSNATPNNTQPMAIAEKPAKRKRSPVKPKGRKVAKQAARPDVKEEEQAETDVQLPETGTSNTSIAPNDEEQNVNISDQPSANINRARPTATSSTTTGRRVQPKSTKSNIKAKSRSKSTALSWAGLTYPETWRPRVDSPFDAPPPPPENPPPADSILVAGLADGEVGYLRQLLRYWTSEDKGCRTASKFFHRLHYTYKKADSLPEALARHDRVLALTLDRLSRAIPFELFLCRLDRGYEDTDIDPQQASPSYVIEDLVDSQSRTYAKFVPVDENDWTQKTTEHRKPKLLPGYCDAALVLVPRDTVADFLWETIEANGPPTAKYNVTQTPLRSLLENYRTLCSGSVEYHVRYWPIFSNLIRRACTWDNEKGLGFMPGELVESILKACISAKDWNLFTFAAGFTGLAFRKLPCDPQSFVKWARAEITEGRATFQDIQEGILAISVSHSLIKYRCSSITAFYETTDETVPRDWARNAVVRIADFSGWQIIGQQDGSELVSALKTCFGMGPDFIELATKLVRRNSTKIPFLLGFANELRETCSTENATKRLYLDLAEHILNELHIYKLRSRSAETARVREIIQLRSTKVTQDLKMIKAAIEGIDKADMSRFISGLIAENADTLLMRLTMKLVGDAKRIPLRELTHLWVPFLYLLPDVLEKHHIPLSTPRYQNMFAAIMEMYLLREIWQPVMRTVSCDCGLCFRVNQFLSKSCSFNAIRLHGSSTAFDHVRHYLKGLREGISCDFATDAASGTITVTKRLNPDPTALKQWETKKNKVKKQIFAKFDQAKLRAILGEEYLWFTGFQFLENNLEIEVYDENELPPLPVHSTPLLGKPIDHFIIGRPDLSTPSAQGYRQPVAAHQNHHQPFHQSTVSGYQGPQPGQARPQPVGTYYSYQLPPPNQGHRAPANPWAYSDPTSQSTQSGNFISAYSDGFAGSIQITNNDTLEYGGQLFFFEEQIVIQRQFPSWQSGAINAELWRRWTTMASSRQESYVSRATVAQNQAQTQAHPSLPAPHHSAPQPSGSSLSAEDDLKAGREYYFSTQMGSLRAKHPTYSHQLLLDNISTAWSSLPRTHREWFNKQALSQKQQQPQLAPLDNARAVGPSGTRSIPSLSSIAPPPPPSVVPGMLPDQAQPFPSVQSRVAALREEAKVTLSTALAIAKPVVDKNGMVVVRTSTRLSIPEQAYMESKARLAPYPNVAHLDPCRKDLNRGRTWWINKYTDGLLRLLSGTSEQQIRQQLGVEWETCLTMGDRLRTDDMARIEEAKLALARERNSLNEVMLQRATKRARTYGASTSATAPNSAQKGPASASATSPPVSGYEVFAKEMEGRLRKRNPGASAASLKSVIQRRWEAMSETHRAVYATMALDKAKSGSGTVASSTSTSTSAVSASTSTAATSRKYDGFEYYLNTEGLNVRRKHPEYSYDQVVEATKRQWDALTSTARSHYSNKAFAAAQHPLDKGIFTWLEDTFKSVAKDKAPVSSTPAAQNYSASSSSSSEPPQHGGFEFWLKFEERKIYEDMAAKAKVNADITVKPTASQAPPSSSSAATASMIGDCGQSDSPSEYGRYDGFTWFLNSEGVDYKKQDPNVAYSDLITAMYARWCGMDGIERSKFEKVAGTLKQSAEGREMFNRLREAYSLPPGQDPREQLAAARCRSPSDAGRYDGFTWFYNSVGVSLKKQNPDIGYDEHRTEIYSQWSGLKAMQRREYEKVTYTLRQSAQGRALFNRLREAFDLPPERDPRSWFPSPPPDAATATTATSIMTREDWERKYDGWSFYLNTAGTLHCDRRTSYDSVVAKMKARWKSMSAVERLAYEDGAKAARMSGRRQVTFNNLRIACGLPEEPIPLPPAHGAPRVPTSLSATATASTASSSAPSSDASRSITWEAWAHKYGGFNWFLNTWGYAFKQENRELDYELVVTITESRWERMTHEERRDFEDKAKRMRVNVAGRRMFNKLRELCGLPEEPDIPEPSKTVPPPPPLLSSSPTRPDPASFSPADRALMEIEPNRMAAPSSSAAPATPGLSNKVAKIDITSAWAVKSSRLKIPPLTPRSGGGSASAFGSGSKSAPRGVKRKAEPDVIDLTLDD</sequence>
<evidence type="ECO:0000313" key="5">
    <source>
        <dbReference type="Proteomes" id="UP001451303"/>
    </source>
</evidence>
<keyword evidence="1" id="KW-0539">Nucleus</keyword>
<feature type="compositionally biased region" description="Polar residues" evidence="2">
    <location>
        <begin position="8"/>
        <end position="21"/>
    </location>
</feature>
<feature type="region of interest" description="Disordered" evidence="2">
    <location>
        <begin position="1484"/>
        <end position="1504"/>
    </location>
</feature>
<dbReference type="PANTHER" id="PTHR33099:SF7">
    <property type="entry name" value="MYND-TYPE DOMAIN-CONTAINING PROTEIN"/>
    <property type="match status" value="1"/>
</dbReference>
<dbReference type="InterPro" id="IPR009071">
    <property type="entry name" value="HMG_box_dom"/>
</dbReference>
<feature type="compositionally biased region" description="Pro residues" evidence="2">
    <location>
        <begin position="150"/>
        <end position="162"/>
    </location>
</feature>
<feature type="compositionally biased region" description="Polar residues" evidence="2">
    <location>
        <begin position="82"/>
        <end position="93"/>
    </location>
</feature>
<feature type="compositionally biased region" description="Low complexity" evidence="2">
    <location>
        <begin position="879"/>
        <end position="894"/>
    </location>
</feature>
<feature type="compositionally biased region" description="Low complexity" evidence="2">
    <location>
        <begin position="1859"/>
        <end position="1878"/>
    </location>
</feature>
<dbReference type="InterPro" id="IPR036910">
    <property type="entry name" value="HMG_box_dom_sf"/>
</dbReference>
<feature type="region of interest" description="Disordered" evidence="2">
    <location>
        <begin position="1"/>
        <end position="128"/>
    </location>
</feature>
<protein>
    <recommendedName>
        <fullName evidence="3">HMG box domain-containing protein</fullName>
    </recommendedName>
</protein>
<gene>
    <name evidence="4" type="ORF">QR685DRAFT_567919</name>
</gene>
<feature type="region of interest" description="Disordered" evidence="2">
    <location>
        <begin position="864"/>
        <end position="923"/>
    </location>
</feature>
<keyword evidence="5" id="KW-1185">Reference proteome</keyword>
<proteinExistence type="predicted"/>